<sequence length="98" mass="10951">MPYELLLCERGDKVAIVTLNRPDKRNALSIALRNEIDHCLGELADDDGVSVVVIAGAGPVFCAGFDRNEFFVREPAHLEALMESTDRFHLRLINFPKP</sequence>
<dbReference type="AlphaFoldDB" id="X0VEI0"/>
<proteinExistence type="predicted"/>
<dbReference type="GO" id="GO:0004165">
    <property type="term" value="F:delta(3)-delta(2)-enoyl-CoA isomerase activity"/>
    <property type="evidence" value="ECO:0007669"/>
    <property type="project" value="UniProtKB-ARBA"/>
</dbReference>
<dbReference type="EMBL" id="BARS01036595">
    <property type="protein sequence ID" value="GAG16740.1"/>
    <property type="molecule type" value="Genomic_DNA"/>
</dbReference>
<keyword evidence="3" id="KW-0413">Isomerase</keyword>
<dbReference type="InterPro" id="IPR001753">
    <property type="entry name" value="Enoyl-CoA_hydra/iso"/>
</dbReference>
<dbReference type="PANTHER" id="PTHR43684">
    <property type="match status" value="1"/>
</dbReference>
<dbReference type="PANTHER" id="PTHR43684:SF1">
    <property type="entry name" value="ENOYL-COA DELTA ISOMERASE 2"/>
    <property type="match status" value="1"/>
</dbReference>
<dbReference type="GO" id="GO:0005777">
    <property type="term" value="C:peroxisome"/>
    <property type="evidence" value="ECO:0007669"/>
    <property type="project" value="UniProtKB-SubCell"/>
</dbReference>
<evidence type="ECO:0000313" key="4">
    <source>
        <dbReference type="EMBL" id="GAG16740.1"/>
    </source>
</evidence>
<dbReference type="SUPFAM" id="SSF52096">
    <property type="entry name" value="ClpP/crotonase"/>
    <property type="match status" value="1"/>
</dbReference>
<gene>
    <name evidence="4" type="ORF">S01H1_56223</name>
</gene>
<dbReference type="InterPro" id="IPR051053">
    <property type="entry name" value="ECH/Chromodomain_protein"/>
</dbReference>
<name>X0VEI0_9ZZZZ</name>
<dbReference type="Gene3D" id="3.90.226.10">
    <property type="entry name" value="2-enoyl-CoA Hydratase, Chain A, domain 1"/>
    <property type="match status" value="1"/>
</dbReference>
<feature type="non-terminal residue" evidence="4">
    <location>
        <position position="98"/>
    </location>
</feature>
<accession>X0VEI0</accession>
<organism evidence="4">
    <name type="scientific">marine sediment metagenome</name>
    <dbReference type="NCBI Taxonomy" id="412755"/>
    <lineage>
        <taxon>unclassified sequences</taxon>
        <taxon>metagenomes</taxon>
        <taxon>ecological metagenomes</taxon>
    </lineage>
</organism>
<comment type="caution">
    <text evidence="4">The sequence shown here is derived from an EMBL/GenBank/DDBJ whole genome shotgun (WGS) entry which is preliminary data.</text>
</comment>
<dbReference type="CDD" id="cd06558">
    <property type="entry name" value="crotonase-like"/>
    <property type="match status" value="1"/>
</dbReference>
<dbReference type="Pfam" id="PF00378">
    <property type="entry name" value="ECH_1"/>
    <property type="match status" value="1"/>
</dbReference>
<dbReference type="InterPro" id="IPR029045">
    <property type="entry name" value="ClpP/crotonase-like_dom_sf"/>
</dbReference>
<evidence type="ECO:0008006" key="5">
    <source>
        <dbReference type="Google" id="ProtNLM"/>
    </source>
</evidence>
<evidence type="ECO:0000256" key="3">
    <source>
        <dbReference type="ARBA" id="ARBA00023235"/>
    </source>
</evidence>
<reference evidence="4" key="1">
    <citation type="journal article" date="2014" name="Front. Microbiol.">
        <title>High frequency of phylogenetically diverse reductive dehalogenase-homologous genes in deep subseafloor sedimentary metagenomes.</title>
        <authorList>
            <person name="Kawai M."/>
            <person name="Futagami T."/>
            <person name="Toyoda A."/>
            <person name="Takaki Y."/>
            <person name="Nishi S."/>
            <person name="Hori S."/>
            <person name="Arai W."/>
            <person name="Tsubouchi T."/>
            <person name="Morono Y."/>
            <person name="Uchiyama I."/>
            <person name="Ito T."/>
            <person name="Fujiyama A."/>
            <person name="Inagaki F."/>
            <person name="Takami H."/>
        </authorList>
    </citation>
    <scope>NUCLEOTIDE SEQUENCE</scope>
    <source>
        <strain evidence="4">Expedition CK06-06</strain>
    </source>
</reference>
<evidence type="ECO:0000256" key="2">
    <source>
        <dbReference type="ARBA" id="ARBA00023140"/>
    </source>
</evidence>
<protein>
    <recommendedName>
        <fullName evidence="5">Enoyl-CoA hydratase</fullName>
    </recommendedName>
</protein>
<keyword evidence="2" id="KW-0576">Peroxisome</keyword>
<evidence type="ECO:0000256" key="1">
    <source>
        <dbReference type="ARBA" id="ARBA00004275"/>
    </source>
</evidence>
<comment type="subcellular location">
    <subcellularLocation>
        <location evidence="1">Peroxisome</location>
    </subcellularLocation>
</comment>